<organism evidence="3">
    <name type="scientific">Phaffia rhodozyma</name>
    <name type="common">Yeast</name>
    <name type="synonym">Xanthophyllomyces dendrorhous</name>
    <dbReference type="NCBI Taxonomy" id="264483"/>
    <lineage>
        <taxon>Eukaryota</taxon>
        <taxon>Fungi</taxon>
        <taxon>Dikarya</taxon>
        <taxon>Basidiomycota</taxon>
        <taxon>Agaricomycotina</taxon>
        <taxon>Tremellomycetes</taxon>
        <taxon>Cystofilobasidiales</taxon>
        <taxon>Mrakiaceae</taxon>
        <taxon>Phaffia</taxon>
    </lineage>
</organism>
<dbReference type="InterPro" id="IPR036910">
    <property type="entry name" value="HMG_box_dom_sf"/>
</dbReference>
<dbReference type="Gene3D" id="1.10.30.10">
    <property type="entry name" value="High mobility group box domain"/>
    <property type="match status" value="1"/>
</dbReference>
<dbReference type="PROSITE" id="PS50118">
    <property type="entry name" value="HMG_BOX_2"/>
    <property type="match status" value="1"/>
</dbReference>
<name>A0A0F7SJB8_PHARH</name>
<proteinExistence type="predicted"/>
<sequence length="178" mass="19936">MPPKSTVTKTIQNLANTYVSPMKNQPKRPTNAYNRYIQSYFAAGKDAIVEGTESAKRSLAAAAEGWKQLTETDKQSYKEAFDKDNKVYNDAKATWQKEIEAWSAGLTEADKTAFKEALKQDKSLLPLRKYARTPIAVNAWLVFLQEFRAKNGSDFTGKDKVTELTKAAAKAYRAQKGL</sequence>
<dbReference type="SMART" id="SM00398">
    <property type="entry name" value="HMG"/>
    <property type="match status" value="1"/>
</dbReference>
<feature type="domain" description="HMG box" evidence="2">
    <location>
        <begin position="26"/>
        <end position="96"/>
    </location>
</feature>
<protein>
    <submittedName>
        <fullName evidence="3">HMG box-containing protein</fullName>
    </submittedName>
</protein>
<evidence type="ECO:0000313" key="3">
    <source>
        <dbReference type="EMBL" id="CED82157.1"/>
    </source>
</evidence>
<keyword evidence="1" id="KW-0238">DNA-binding</keyword>
<reference evidence="3" key="1">
    <citation type="submission" date="2014-08" db="EMBL/GenBank/DDBJ databases">
        <authorList>
            <person name="Sharma Rahul"/>
            <person name="Thines Marco"/>
        </authorList>
    </citation>
    <scope>NUCLEOTIDE SEQUENCE</scope>
</reference>
<evidence type="ECO:0000256" key="1">
    <source>
        <dbReference type="PROSITE-ProRule" id="PRU00267"/>
    </source>
</evidence>
<dbReference type="SUPFAM" id="SSF47095">
    <property type="entry name" value="HMG-box"/>
    <property type="match status" value="1"/>
</dbReference>
<dbReference type="GO" id="GO:0005634">
    <property type="term" value="C:nucleus"/>
    <property type="evidence" value="ECO:0007669"/>
    <property type="project" value="UniProtKB-UniRule"/>
</dbReference>
<dbReference type="AlphaFoldDB" id="A0A0F7SJB8"/>
<evidence type="ECO:0000259" key="2">
    <source>
        <dbReference type="PROSITE" id="PS50118"/>
    </source>
</evidence>
<dbReference type="GO" id="GO:0003677">
    <property type="term" value="F:DNA binding"/>
    <property type="evidence" value="ECO:0007669"/>
    <property type="project" value="UniProtKB-UniRule"/>
</dbReference>
<feature type="DNA-binding region" description="HMG box" evidence="1">
    <location>
        <begin position="26"/>
        <end position="96"/>
    </location>
</feature>
<dbReference type="EMBL" id="LN483124">
    <property type="protein sequence ID" value="CED82157.1"/>
    <property type="molecule type" value="Genomic_DNA"/>
</dbReference>
<dbReference type="InterPro" id="IPR009071">
    <property type="entry name" value="HMG_box_dom"/>
</dbReference>
<accession>A0A0F7SJB8</accession>
<keyword evidence="1" id="KW-0539">Nucleus</keyword>